<reference evidence="3" key="1">
    <citation type="submission" date="2017-05" db="EMBL/GenBank/DDBJ databases">
        <title>Physiological properties and genetic analysis related to exopolysaccharide production of fresh-water unicellular cyanobacterium Aphanothece sacrum, Suizenji Nori, that has been cultured as a food source in Japan.</title>
        <authorList>
            <person name="Kanesaki Y."/>
            <person name="Yoshikawa S."/>
            <person name="Ohki K."/>
        </authorList>
    </citation>
    <scope>NUCLEOTIDE SEQUENCE [LARGE SCALE GENOMIC DNA]</scope>
    <source>
        <strain evidence="3">FPU1</strain>
    </source>
</reference>
<feature type="coiled-coil region" evidence="1">
    <location>
        <begin position="101"/>
        <end position="131"/>
    </location>
</feature>
<proteinExistence type="predicted"/>
<keyword evidence="3" id="KW-1185">Reference proteome</keyword>
<dbReference type="Pfam" id="PF10719">
    <property type="entry name" value="ComFB"/>
    <property type="match status" value="1"/>
</dbReference>
<gene>
    <name evidence="2" type="ORF">AsFPU1_1155</name>
</gene>
<comment type="caution">
    <text evidence="2">The sequence shown here is derived from an EMBL/GenBank/DDBJ whole genome shotgun (WGS) entry which is preliminary data.</text>
</comment>
<dbReference type="RefSeq" id="WP_124973837.1">
    <property type="nucleotide sequence ID" value="NZ_BDQK01000005.1"/>
</dbReference>
<evidence type="ECO:0000313" key="3">
    <source>
        <dbReference type="Proteomes" id="UP000287247"/>
    </source>
</evidence>
<name>A0A401IEV3_APHSA</name>
<dbReference type="OrthoDB" id="424065at2"/>
<dbReference type="EMBL" id="BDQK01000005">
    <property type="protein sequence ID" value="GBF79756.1"/>
    <property type="molecule type" value="Genomic_DNA"/>
</dbReference>
<keyword evidence="1" id="KW-0175">Coiled coil</keyword>
<dbReference type="Proteomes" id="UP000287247">
    <property type="component" value="Unassembled WGS sequence"/>
</dbReference>
<accession>A0A401IEV3</accession>
<sequence length="180" mass="21071">MKQYLDNCARIHVNIMEILVKEEIEKQLKCYPKALKAYFNTIEIETHALNRLPALYASSKIGEEQQKRLGKKRYQEQIKSAVRRAIAAIERDPLRKSTPLISEENTQYQIANNALKRLEKLLKDYQLINENEDLCWHNLTSLVRQGLNKIIHKENLQSQPFVSVSESFNRGYFQSSEDPH</sequence>
<organism evidence="2 3">
    <name type="scientific">Aphanothece sacrum FPU1</name>
    <dbReference type="NCBI Taxonomy" id="1920663"/>
    <lineage>
        <taxon>Bacteria</taxon>
        <taxon>Bacillati</taxon>
        <taxon>Cyanobacteriota</taxon>
        <taxon>Cyanophyceae</taxon>
        <taxon>Oscillatoriophycideae</taxon>
        <taxon>Chroococcales</taxon>
        <taxon>Aphanothecaceae</taxon>
        <taxon>Aphanothece</taxon>
    </lineage>
</organism>
<dbReference type="AlphaFoldDB" id="A0A401IEV3"/>
<evidence type="ECO:0000313" key="2">
    <source>
        <dbReference type="EMBL" id="GBF79756.1"/>
    </source>
</evidence>
<evidence type="ECO:0000256" key="1">
    <source>
        <dbReference type="SAM" id="Coils"/>
    </source>
</evidence>
<dbReference type="InterPro" id="IPR019657">
    <property type="entry name" value="ComFB"/>
</dbReference>
<protein>
    <submittedName>
        <fullName evidence="2">Late competence development protein ComFB</fullName>
    </submittedName>
</protein>